<feature type="transmembrane region" description="Helical" evidence="1">
    <location>
        <begin position="271"/>
        <end position="293"/>
    </location>
</feature>
<name>A0A5S6QTJ9_TRIMR</name>
<protein>
    <submittedName>
        <fullName evidence="4">Uncharacterized protein</fullName>
    </submittedName>
</protein>
<evidence type="ECO:0000313" key="3">
    <source>
        <dbReference type="Proteomes" id="UP000046395"/>
    </source>
</evidence>
<keyword evidence="1" id="KW-0472">Membrane</keyword>
<keyword evidence="2" id="KW-0732">Signal</keyword>
<feature type="signal peptide" evidence="2">
    <location>
        <begin position="1"/>
        <end position="19"/>
    </location>
</feature>
<keyword evidence="3" id="KW-1185">Reference proteome</keyword>
<evidence type="ECO:0000256" key="2">
    <source>
        <dbReference type="SAM" id="SignalP"/>
    </source>
</evidence>
<proteinExistence type="predicted"/>
<keyword evidence="1" id="KW-1133">Transmembrane helix</keyword>
<organism evidence="3 4">
    <name type="scientific">Trichuris muris</name>
    <name type="common">Mouse whipworm</name>
    <dbReference type="NCBI Taxonomy" id="70415"/>
    <lineage>
        <taxon>Eukaryota</taxon>
        <taxon>Metazoa</taxon>
        <taxon>Ecdysozoa</taxon>
        <taxon>Nematoda</taxon>
        <taxon>Enoplea</taxon>
        <taxon>Dorylaimia</taxon>
        <taxon>Trichinellida</taxon>
        <taxon>Trichuridae</taxon>
        <taxon>Trichuris</taxon>
    </lineage>
</organism>
<evidence type="ECO:0000313" key="4">
    <source>
        <dbReference type="WBParaSite" id="TMUE_2000010463.1"/>
    </source>
</evidence>
<keyword evidence="1" id="KW-0812">Transmembrane</keyword>
<dbReference type="AlphaFoldDB" id="A0A5S6QTJ9"/>
<accession>A0A5S6QTJ9</accession>
<feature type="chain" id="PRO_5024309890" evidence="2">
    <location>
        <begin position="20"/>
        <end position="329"/>
    </location>
</feature>
<evidence type="ECO:0000256" key="1">
    <source>
        <dbReference type="SAM" id="Phobius"/>
    </source>
</evidence>
<reference evidence="4" key="1">
    <citation type="submission" date="2019-12" db="UniProtKB">
        <authorList>
            <consortium name="WormBaseParasite"/>
        </authorList>
    </citation>
    <scope>IDENTIFICATION</scope>
</reference>
<dbReference type="WBParaSite" id="TMUE_2000010463.1">
    <property type="protein sequence ID" value="TMUE_2000010463.1"/>
    <property type="gene ID" value="WBGene00295139"/>
</dbReference>
<dbReference type="Proteomes" id="UP000046395">
    <property type="component" value="Unassembled WGS sequence"/>
</dbReference>
<sequence length="329" mass="37253">MHLFTLLKVLSLFAPPVVPNYLSNEEGYDLATFPDPESPSCLTRPDVQDGLICDPNRWLSKEAHISVHRLFVSSKMQLIHCFHRRNRLPCVQGNSSHPNPTDLQSAHFVMADKVSLVNVSLCDKSATQPLEDKNVEVEEIAYKELMRFSTSLLNKWNGRGCPACTVDILLMMVKEMVLCDRGTRLTLRNHRRPTLVVAIRGEDEGLFFGALKRLADENNRDISLSSIPQRVEKALLALEPVLRALRQFRRSNIPRELCPSVGRPNHNIPTWATTTILVCLLLIVICTFVGYLVNNRSQTLQICDPNPFSLIDFTRRKRKWRAGFGGGLI</sequence>